<protein>
    <recommendedName>
        <fullName evidence="2">YhaN AAA domain-containing protein</fullName>
    </recommendedName>
</protein>
<dbReference type="PATRIC" id="fig|913848.6.peg.2242"/>
<evidence type="ECO:0000259" key="2">
    <source>
        <dbReference type="Pfam" id="PF13514"/>
    </source>
</evidence>
<proteinExistence type="predicted"/>
<dbReference type="InterPro" id="IPR038734">
    <property type="entry name" value="YhaN_AAA"/>
</dbReference>
<evidence type="ECO:0000313" key="3">
    <source>
        <dbReference type="EMBL" id="KRK18865.1"/>
    </source>
</evidence>
<dbReference type="RefSeq" id="WP_010010993.1">
    <property type="nucleotide sequence ID" value="NZ_AZCN01000007.1"/>
</dbReference>
<keyword evidence="1" id="KW-0175">Coiled coil</keyword>
<dbReference type="GeneID" id="65917383"/>
<feature type="coiled-coil region" evidence="1">
    <location>
        <begin position="326"/>
        <end position="419"/>
    </location>
</feature>
<dbReference type="InterPro" id="IPR027417">
    <property type="entry name" value="P-loop_NTPase"/>
</dbReference>
<feature type="coiled-coil region" evidence="1">
    <location>
        <begin position="479"/>
        <end position="506"/>
    </location>
</feature>
<dbReference type="EMBL" id="AZCN01000007">
    <property type="protein sequence ID" value="KRK18865.1"/>
    <property type="molecule type" value="Genomic_DNA"/>
</dbReference>
<dbReference type="Pfam" id="PF13514">
    <property type="entry name" value="AAA_27"/>
    <property type="match status" value="1"/>
</dbReference>
<sequence length="893" mass="101004">MRIEAVDIFGFGKWYDQHFDFDPQLQVFQGANEAGKSTLSAFIDGVLFGFATKKKPYAQYIPKTGHSYGGQLTLVQAGQRYVVKRVAGRAGGDVTVTTADGQQHDEAFLQQLLAPIDGQLFRQIFRFGQQDLMAIFQLQQADLSRHLLTVGAAGSQDWLNLAQKYRREAARLYKPRGRVWPLNQALSQLDDLNAKLADAQATLPAYLAQQQKVQRQQAAVATLGQQLNAERDLVNQLSQLVAAWPNYQAWQEVSQQLAQQPASLAPQVYQDYQALQQKRSSKNAELQQLAAKLNATTDEQQLAPAFLFYQQHQAEFDAQIAQVADIQAAVQVSAQLQQQSQALQQESQQLQQSLGVTTAVQPLSELDLTQARNNQQQRQKLQVQAQQQQQALQQQQAQSQQLEQQVVQLENQLQQPTSRSQRQHKQSNYLIWGVVAVIGLLLPSWAKLIGLVGLAGGAWQFYRQQQTMTPSTDPVQQQWQQALAELDQQQAQIAALTQQQTTTQANLAAYTAAWESLKTRYAYDALSDDVILNHQHDLQRLLACQQQISQVKQRQSATDQQIQQWLAGFDFARDWLPLANAEPAAAIEQVTTFVTNQQQQLATLRDGNQNYAYYQQQTTRVQQELATLDQALHDLLAQHHLVSEHELKQRHQADQAQNQLLERQQVLHSQLDALLPALKKYPDQAVLQTELHTRQAELQQQQAQLDTAQRQLTTDQTELTQLASDGSYRVLRQQVAQQEAEITELTQRWLSYQLAAQWIEQTLSQASQQRLPAMLTLAEQYFAILTQQRYVKIKLTPDQITVVRQDRQQFAVGELSQGTAEQLYVALRLAFAQTISDVQQIPLVIDDSFVNFDAPRQQQVLTLLTELSRTNQVIYFTARTVQVTSGQVTQLQA</sequence>
<accession>A0A0R1FGE9</accession>
<feature type="coiled-coil region" evidence="1">
    <location>
        <begin position="691"/>
        <end position="748"/>
    </location>
</feature>
<gene>
    <name evidence="3" type="ORF">FD22_GL002195</name>
</gene>
<dbReference type="AlphaFoldDB" id="A0A0R1FGE9"/>
<feature type="domain" description="YhaN AAA" evidence="2">
    <location>
        <begin position="1"/>
        <end position="201"/>
    </location>
</feature>
<feature type="coiled-coil region" evidence="1">
    <location>
        <begin position="182"/>
        <end position="209"/>
    </location>
</feature>
<dbReference type="eggNOG" id="COG4717">
    <property type="taxonomic scope" value="Bacteria"/>
</dbReference>
<organism evidence="3 4">
    <name type="scientific">Loigolactobacillus coryniformis subsp. coryniformis KCTC 3167 = DSM 20001</name>
    <dbReference type="NCBI Taxonomy" id="913848"/>
    <lineage>
        <taxon>Bacteria</taxon>
        <taxon>Bacillati</taxon>
        <taxon>Bacillota</taxon>
        <taxon>Bacilli</taxon>
        <taxon>Lactobacillales</taxon>
        <taxon>Lactobacillaceae</taxon>
        <taxon>Loigolactobacillus</taxon>
    </lineage>
</organism>
<name>A0A0R1FGE9_9LACO</name>
<dbReference type="Gene3D" id="3.40.50.300">
    <property type="entry name" value="P-loop containing nucleotide triphosphate hydrolases"/>
    <property type="match status" value="2"/>
</dbReference>
<evidence type="ECO:0000256" key="1">
    <source>
        <dbReference type="SAM" id="Coils"/>
    </source>
</evidence>
<feature type="coiled-coil region" evidence="1">
    <location>
        <begin position="272"/>
        <end position="299"/>
    </location>
</feature>
<dbReference type="SUPFAM" id="SSF52540">
    <property type="entry name" value="P-loop containing nucleoside triphosphate hydrolases"/>
    <property type="match status" value="1"/>
</dbReference>
<dbReference type="Proteomes" id="UP000051181">
    <property type="component" value="Unassembled WGS sequence"/>
</dbReference>
<dbReference type="PANTHER" id="PTHR41259:SF1">
    <property type="entry name" value="DOUBLE-STRAND BREAK REPAIR RAD50 ATPASE, PUTATIVE-RELATED"/>
    <property type="match status" value="1"/>
</dbReference>
<reference evidence="3 4" key="1">
    <citation type="journal article" date="2015" name="Genome Announc.">
        <title>Expanding the biotechnology potential of lactobacilli through comparative genomics of 213 strains and associated genera.</title>
        <authorList>
            <person name="Sun Z."/>
            <person name="Harris H.M."/>
            <person name="McCann A."/>
            <person name="Guo C."/>
            <person name="Argimon S."/>
            <person name="Zhang W."/>
            <person name="Yang X."/>
            <person name="Jeffery I.B."/>
            <person name="Cooney J.C."/>
            <person name="Kagawa T.F."/>
            <person name="Liu W."/>
            <person name="Song Y."/>
            <person name="Salvetti E."/>
            <person name="Wrobel A."/>
            <person name="Rasinkangas P."/>
            <person name="Parkhill J."/>
            <person name="Rea M.C."/>
            <person name="O'Sullivan O."/>
            <person name="Ritari J."/>
            <person name="Douillard F.P."/>
            <person name="Paul Ross R."/>
            <person name="Yang R."/>
            <person name="Briner A.E."/>
            <person name="Felis G.E."/>
            <person name="de Vos W.M."/>
            <person name="Barrangou R."/>
            <person name="Klaenhammer T.R."/>
            <person name="Caufield P.W."/>
            <person name="Cui Y."/>
            <person name="Zhang H."/>
            <person name="O'Toole P.W."/>
        </authorList>
    </citation>
    <scope>NUCLEOTIDE SEQUENCE [LARGE SCALE GENOMIC DNA]</scope>
    <source>
        <strain evidence="3 4">DSM 20001</strain>
    </source>
</reference>
<comment type="caution">
    <text evidence="3">The sequence shown here is derived from an EMBL/GenBank/DDBJ whole genome shotgun (WGS) entry which is preliminary data.</text>
</comment>
<dbReference type="PANTHER" id="PTHR41259">
    <property type="entry name" value="DOUBLE-STRAND BREAK REPAIR RAD50 ATPASE, PUTATIVE-RELATED"/>
    <property type="match status" value="1"/>
</dbReference>
<evidence type="ECO:0000313" key="4">
    <source>
        <dbReference type="Proteomes" id="UP000051181"/>
    </source>
</evidence>